<dbReference type="Gene3D" id="2.60.40.10">
    <property type="entry name" value="Immunoglobulins"/>
    <property type="match status" value="3"/>
</dbReference>
<dbReference type="PROSITE" id="PS50194">
    <property type="entry name" value="FILAMIN_REPEAT"/>
    <property type="match status" value="1"/>
</dbReference>
<keyword evidence="5" id="KW-1185">Reference proteome</keyword>
<dbReference type="EMBL" id="RKLO01000003">
    <property type="protein sequence ID" value="RVW03097.1"/>
    <property type="molecule type" value="Genomic_DNA"/>
</dbReference>
<evidence type="ECO:0000256" key="2">
    <source>
        <dbReference type="SAM" id="SignalP"/>
    </source>
</evidence>
<dbReference type="RefSeq" id="WP_127952575.1">
    <property type="nucleotide sequence ID" value="NZ_RKLO01000003.1"/>
</dbReference>
<dbReference type="InterPro" id="IPR032109">
    <property type="entry name" value="Big_3_5"/>
</dbReference>
<reference evidence="4 5" key="1">
    <citation type="submission" date="2018-11" db="EMBL/GenBank/DDBJ databases">
        <title>Rhodococcus spongicola sp. nov. and Rhodococcus xishaensis sp. nov. from marine sponges.</title>
        <authorList>
            <person name="Li L."/>
            <person name="Lin H.W."/>
        </authorList>
    </citation>
    <scope>NUCLEOTIDE SEQUENCE [LARGE SCALE GENOMIC DNA]</scope>
    <source>
        <strain evidence="4 5">LHW51113</strain>
    </source>
</reference>
<evidence type="ECO:0000256" key="1">
    <source>
        <dbReference type="SAM" id="MobiDB-lite"/>
    </source>
</evidence>
<gene>
    <name evidence="4" type="ORF">EGT50_07920</name>
</gene>
<sequence length="484" mass="48816">MSDRKVRRVVSGVSALAVAAGFTVVAGSGVAGAAPESTTWETTNKTKITRTISNTTPVEGDTVTVTNKLYQQFGGVVTYIYWVRDIHPPCLKFQSAKVDGKSYGASTGADYAQVDGSIIQWPIRPIANPRSRTFEFTYKVGADCERDIAMNTGMGYNASIGGNTWSTKGPKINVPYNSTSTTLTAPANMQVGDSAVLEATVTGGAQGDNVDFYDGGVKIGTAQLNDKGVAKFHWTPGAFGRYSMNARFPATPRALASFSTVVDVTVSPADTVSSTVLAPVVGAQVGQASVLRATVAPAGSGGTVEFTDGGEALANVPVGADGVATYTWVPSTAGDHTIAATFSGSAGVTGSSDSATVNVAAAPVDNIDSRTVLTIGPIPTVGVAQTITADVTPGDAGGTVTFKDGDAVIGISSVDSSGRATLEWTPAHEGQRNITAQYSGAGNVNGSADEITVVVGTVPGGGDNGGGTGSAGSLSGGTGSLFGS</sequence>
<dbReference type="Pfam" id="PF16640">
    <property type="entry name" value="Big_3_5"/>
    <property type="match status" value="3"/>
</dbReference>
<accession>A0A438AWK3</accession>
<organism evidence="4 5">
    <name type="scientific">Rhodococcus xishaensis</name>
    <dbReference type="NCBI Taxonomy" id="2487364"/>
    <lineage>
        <taxon>Bacteria</taxon>
        <taxon>Bacillati</taxon>
        <taxon>Actinomycetota</taxon>
        <taxon>Actinomycetes</taxon>
        <taxon>Mycobacteriales</taxon>
        <taxon>Nocardiaceae</taxon>
        <taxon>Rhodococcus</taxon>
    </lineage>
</organism>
<protein>
    <submittedName>
        <fullName evidence="4">Ig-like domain repeat protein</fullName>
    </submittedName>
</protein>
<dbReference type="Proteomes" id="UP000283479">
    <property type="component" value="Unassembled WGS sequence"/>
</dbReference>
<evidence type="ECO:0000313" key="5">
    <source>
        <dbReference type="Proteomes" id="UP000283479"/>
    </source>
</evidence>
<evidence type="ECO:0000259" key="3">
    <source>
        <dbReference type="Pfam" id="PF16640"/>
    </source>
</evidence>
<proteinExistence type="predicted"/>
<dbReference type="GO" id="GO:0005975">
    <property type="term" value="P:carbohydrate metabolic process"/>
    <property type="evidence" value="ECO:0007669"/>
    <property type="project" value="UniProtKB-ARBA"/>
</dbReference>
<feature type="domain" description="Bacterial Ig-like" evidence="3">
    <location>
        <begin position="283"/>
        <end position="359"/>
    </location>
</feature>
<keyword evidence="2" id="KW-0732">Signal</keyword>
<feature type="region of interest" description="Disordered" evidence="1">
    <location>
        <begin position="459"/>
        <end position="484"/>
    </location>
</feature>
<feature type="signal peptide" evidence="2">
    <location>
        <begin position="1"/>
        <end position="33"/>
    </location>
</feature>
<dbReference type="InterPro" id="IPR013783">
    <property type="entry name" value="Ig-like_fold"/>
</dbReference>
<feature type="domain" description="Bacterial Ig-like" evidence="3">
    <location>
        <begin position="380"/>
        <end position="455"/>
    </location>
</feature>
<dbReference type="InterPro" id="IPR017868">
    <property type="entry name" value="Filamin/ABP280_repeat-like"/>
</dbReference>
<dbReference type="OrthoDB" id="4527838at2"/>
<dbReference type="AlphaFoldDB" id="A0A438AWK3"/>
<comment type="caution">
    <text evidence="4">The sequence shown here is derived from an EMBL/GenBank/DDBJ whole genome shotgun (WGS) entry which is preliminary data.</text>
</comment>
<evidence type="ECO:0000313" key="4">
    <source>
        <dbReference type="EMBL" id="RVW03097.1"/>
    </source>
</evidence>
<feature type="chain" id="PRO_5019545286" evidence="2">
    <location>
        <begin position="34"/>
        <end position="484"/>
    </location>
</feature>
<name>A0A438AWK3_9NOCA</name>
<feature type="domain" description="Bacterial Ig-like" evidence="3">
    <location>
        <begin position="184"/>
        <end position="267"/>
    </location>
</feature>